<evidence type="ECO:0000313" key="2">
    <source>
        <dbReference type="EMBL" id="GFT37395.1"/>
    </source>
</evidence>
<reference evidence="2" key="1">
    <citation type="submission" date="2020-08" db="EMBL/GenBank/DDBJ databases">
        <title>Multicomponent nature underlies the extraordinary mechanical properties of spider dragline silk.</title>
        <authorList>
            <person name="Kono N."/>
            <person name="Nakamura H."/>
            <person name="Mori M."/>
            <person name="Yoshida Y."/>
            <person name="Ohtoshi R."/>
            <person name="Malay A.D."/>
            <person name="Moran D.A.P."/>
            <person name="Tomita M."/>
            <person name="Numata K."/>
            <person name="Arakawa K."/>
        </authorList>
    </citation>
    <scope>NUCLEOTIDE SEQUENCE</scope>
</reference>
<evidence type="ECO:0000313" key="3">
    <source>
        <dbReference type="Proteomes" id="UP000887013"/>
    </source>
</evidence>
<keyword evidence="3" id="KW-1185">Reference proteome</keyword>
<dbReference type="EMBL" id="BMAW01109207">
    <property type="protein sequence ID" value="GFT37395.1"/>
    <property type="molecule type" value="Genomic_DNA"/>
</dbReference>
<accession>A0A8X6NVL5</accession>
<evidence type="ECO:0000256" key="1">
    <source>
        <dbReference type="SAM" id="MobiDB-lite"/>
    </source>
</evidence>
<organism evidence="2 3">
    <name type="scientific">Nephila pilipes</name>
    <name type="common">Giant wood spider</name>
    <name type="synonym">Nephila maculata</name>
    <dbReference type="NCBI Taxonomy" id="299642"/>
    <lineage>
        <taxon>Eukaryota</taxon>
        <taxon>Metazoa</taxon>
        <taxon>Ecdysozoa</taxon>
        <taxon>Arthropoda</taxon>
        <taxon>Chelicerata</taxon>
        <taxon>Arachnida</taxon>
        <taxon>Araneae</taxon>
        <taxon>Araneomorphae</taxon>
        <taxon>Entelegynae</taxon>
        <taxon>Araneoidea</taxon>
        <taxon>Nephilidae</taxon>
        <taxon>Nephila</taxon>
    </lineage>
</organism>
<proteinExistence type="predicted"/>
<sequence length="106" mass="12056">MVFRKKKESSFPTKQNISDRGLRRTATITAKLCNTKRGAARLPEDRGHHCVCRDPNIGDSRQRTRGHRCVEDQRTQELYQPLSHQPQRRRSARAARVCPTGTAGTS</sequence>
<feature type="region of interest" description="Disordered" evidence="1">
    <location>
        <begin position="75"/>
        <end position="106"/>
    </location>
</feature>
<name>A0A8X6NVL5_NEPPI</name>
<protein>
    <submittedName>
        <fullName evidence="2">Uncharacterized protein</fullName>
    </submittedName>
</protein>
<feature type="compositionally biased region" description="Polar residues" evidence="1">
    <location>
        <begin position="76"/>
        <end position="85"/>
    </location>
</feature>
<comment type="caution">
    <text evidence="2">The sequence shown here is derived from an EMBL/GenBank/DDBJ whole genome shotgun (WGS) entry which is preliminary data.</text>
</comment>
<dbReference type="AlphaFoldDB" id="A0A8X6NVL5"/>
<dbReference type="Proteomes" id="UP000887013">
    <property type="component" value="Unassembled WGS sequence"/>
</dbReference>
<gene>
    <name evidence="2" type="ORF">NPIL_176501</name>
</gene>
<feature type="region of interest" description="Disordered" evidence="1">
    <location>
        <begin position="1"/>
        <end position="20"/>
    </location>
</feature>